<organism evidence="1 2">
    <name type="scientific">Opisthorchis viverrini</name>
    <name type="common">Southeast Asian liver fluke</name>
    <dbReference type="NCBI Taxonomy" id="6198"/>
    <lineage>
        <taxon>Eukaryota</taxon>
        <taxon>Metazoa</taxon>
        <taxon>Spiralia</taxon>
        <taxon>Lophotrochozoa</taxon>
        <taxon>Platyhelminthes</taxon>
        <taxon>Trematoda</taxon>
        <taxon>Digenea</taxon>
        <taxon>Opisthorchiida</taxon>
        <taxon>Opisthorchiata</taxon>
        <taxon>Opisthorchiidae</taxon>
        <taxon>Opisthorchis</taxon>
    </lineage>
</organism>
<sequence length="172" mass="19418">MLRFMDNPVTVVKGRRRDTQFRGETEIDTGSHTDVGSRTISLLLKDRCLSLVMIKSRRDGTWWVQRHVESKRSVERLQSAPLQKVRLIRSAKGDSRGYGGPRREGENRSRAAGFGPIVHRNRVQGWCQRGQSGLVGLHVAAFLAPESSSAFERLSNLASSSPIKAEQWQWSF</sequence>
<evidence type="ECO:0000313" key="1">
    <source>
        <dbReference type="EMBL" id="KER24817.1"/>
    </source>
</evidence>
<dbReference type="RefSeq" id="XP_009171431.1">
    <property type="nucleotide sequence ID" value="XM_009173167.1"/>
</dbReference>
<gene>
    <name evidence="1" type="ORF">T265_07603</name>
</gene>
<reference evidence="1 2" key="1">
    <citation type="submission" date="2013-11" db="EMBL/GenBank/DDBJ databases">
        <title>Opisthorchis viverrini - life in the bile duct.</title>
        <authorList>
            <person name="Young N.D."/>
            <person name="Nagarajan N."/>
            <person name="Lin S.J."/>
            <person name="Korhonen P.K."/>
            <person name="Jex A.R."/>
            <person name="Hall R.S."/>
            <person name="Safavi-Hemami H."/>
            <person name="Kaewkong W."/>
            <person name="Bertrand D."/>
            <person name="Gao S."/>
            <person name="Seet Q."/>
            <person name="Wongkham S."/>
            <person name="Teh B.T."/>
            <person name="Wongkham C."/>
            <person name="Intapan P.M."/>
            <person name="Maleewong W."/>
            <person name="Yang X."/>
            <person name="Hu M."/>
            <person name="Wang Z."/>
            <person name="Hofmann A."/>
            <person name="Sternberg P.W."/>
            <person name="Tan P."/>
            <person name="Wang J."/>
            <person name="Gasser R.B."/>
        </authorList>
    </citation>
    <scope>NUCLEOTIDE SEQUENCE [LARGE SCALE GENOMIC DNA]</scope>
</reference>
<evidence type="ECO:0000313" key="2">
    <source>
        <dbReference type="Proteomes" id="UP000054324"/>
    </source>
</evidence>
<dbReference type="KEGG" id="ovi:T265_07603"/>
<protein>
    <submittedName>
        <fullName evidence="1">Uncharacterized protein</fullName>
    </submittedName>
</protein>
<keyword evidence="2" id="KW-1185">Reference proteome</keyword>
<accession>A0A074ZGM9</accession>
<proteinExistence type="predicted"/>
<dbReference type="GeneID" id="20321782"/>
<dbReference type="CTD" id="20321782"/>
<dbReference type="EMBL" id="KL596796">
    <property type="protein sequence ID" value="KER24817.1"/>
    <property type="molecule type" value="Genomic_DNA"/>
</dbReference>
<name>A0A074ZGM9_OPIVI</name>
<dbReference type="Proteomes" id="UP000054324">
    <property type="component" value="Unassembled WGS sequence"/>
</dbReference>
<dbReference type="AlphaFoldDB" id="A0A074ZGM9"/>